<evidence type="ECO:0000256" key="3">
    <source>
        <dbReference type="ARBA" id="ARBA00011375"/>
    </source>
</evidence>
<evidence type="ECO:0000256" key="5">
    <source>
        <dbReference type="ARBA" id="ARBA00022701"/>
    </source>
</evidence>
<evidence type="ECO:0000256" key="6">
    <source>
        <dbReference type="ARBA" id="ARBA00022776"/>
    </source>
</evidence>
<feature type="compositionally biased region" description="Basic and acidic residues" evidence="8">
    <location>
        <begin position="666"/>
        <end position="676"/>
    </location>
</feature>
<name>A0A017S5W5_ASPRC</name>
<evidence type="ECO:0000256" key="8">
    <source>
        <dbReference type="SAM" id="MobiDB-lite"/>
    </source>
</evidence>
<dbReference type="InterPro" id="IPR011989">
    <property type="entry name" value="ARM-like"/>
</dbReference>
<proteinExistence type="inferred from homology"/>
<dbReference type="GO" id="GO:0005815">
    <property type="term" value="C:microtubule organizing center"/>
    <property type="evidence" value="ECO:0007669"/>
    <property type="project" value="TreeGrafter"/>
</dbReference>
<dbReference type="HOGENOM" id="CLU_004060_0_0_1"/>
<feature type="compositionally biased region" description="Low complexity" evidence="8">
    <location>
        <begin position="559"/>
        <end position="579"/>
    </location>
</feature>
<dbReference type="GO" id="GO:0005881">
    <property type="term" value="C:cytoplasmic microtubule"/>
    <property type="evidence" value="ECO:0007669"/>
    <property type="project" value="TreeGrafter"/>
</dbReference>
<dbReference type="SMART" id="SM01349">
    <property type="entry name" value="TOG"/>
    <property type="match status" value="2"/>
</dbReference>
<dbReference type="GO" id="GO:0060172">
    <property type="term" value="P:astral microtubule depolymerization"/>
    <property type="evidence" value="ECO:0007669"/>
    <property type="project" value="TreeGrafter"/>
</dbReference>
<feature type="domain" description="TOG" evidence="9">
    <location>
        <begin position="1"/>
        <end position="219"/>
    </location>
</feature>
<evidence type="ECO:0000256" key="1">
    <source>
        <dbReference type="ARBA" id="ARBA00004186"/>
    </source>
</evidence>
<dbReference type="InterPro" id="IPR024395">
    <property type="entry name" value="CLASP_N_dom"/>
</dbReference>
<evidence type="ECO:0000256" key="2">
    <source>
        <dbReference type="ARBA" id="ARBA00009549"/>
    </source>
</evidence>
<dbReference type="EMBL" id="KK088437">
    <property type="protein sequence ID" value="EYE92428.1"/>
    <property type="molecule type" value="Genomic_DNA"/>
</dbReference>
<sequence>MESKAAELLAALKNVNLSIDAKAAHLTSVKSDIKQKNVPESAVTPVFEALRLALASQHSSLLGGGFSTLSHFLKRLFIQDQHHLISGQGRMLYPILLERLGDRKERTRAQAAQAFTDMWPAANGDVEHYVLEIALVGKNARAREMSMIWLANMTKSHGLLFRAYVPSLVGCLEDADSAVRDTAKMTVVELFQNAPARAKSDLTKQITAHNVRKSIANSILTSIGLSSMDGDHSAPSRPASRAEALHQRPVSVMSSRSHYRVDSPEPEPVRPQRPMSRMDRERSAPPPQHAAADEYPDEAHGSQNGSDDIEPLIVASSRDLDDMVRDMLPSFEGRETEQNWISRERNVITLRRLTRGNAPHSFPTQFLTGIKTLLDGIFKVVNSLRTTLCTAGCLMMQDLAKTCGPRIDSMVEIIMQNLIKLCSGMKKISAQSGNTTVDVVIGNVTFSSRILQHITSAAQDRNAQLRLFAAGWIKTIIQRQARHKNSMEHGGGLDNLDKSIRKGLSDANPSVRETMRVTFWVFNSVWPRKGDEIISTLDSKSRSLLEKENPNADQSSLKTPSTSQKGLSSSTSSAMSSRSALKEAIAAQKRARLTPGRSLPPRPESAQSTFSDARTTDPLSKSSTSTSAVRTVPTGTSVSSLSSAPMRPGSRPRRPEITRPATADPYARRTGEDSRSTKASSAPKVDSSPRAVKARSAATPSSKTPRRDPAHLGPAMSKPKKLDISKSRLHDRSANHSRSGSHDSMAHHGRESPASIQLESPPGSTIQRPVPAVEEPVPSLPTLPPPRMQSVERSTPEPSREPTADLADDHVPPPDVIPNSVRKQPAPVQIYEDPAPAPAETPAETPVETENHAEAVPNEYYISADTLARDEEHKDGDDAGVIPDVPVVTEPESPHEYEREPAQIDVEQPAPSSASPEIVAHEVPAVTPEPEPVSRHVESPVAAAAAPETDIEQPDLATHEEDPDSPSSVIHHPVTVTDVDYHESPTPSPRARTNENATPLANKSINISPEIRSAPRHNVLGEIPNNEPARDNRTPRPIAGKLRSPETIPTATPDVSRRWKKLESTKDRKRSISPRSKDPAKAREMLDKGMQRIRTKTMDILGYRKLQGLIEYHDAIFDDEAKYDEMLVALLNELESAPEERRASRSQDVKTQVLVTIRFLLRQNEEYFAAYYPKAMTALVSARKRYASSCHIVSGLEETAEEIIAGCPAAEVIEAVLDQIEHETHDEEGYRAVTMGTSVVSRLVKRINSGPSKEKMESELVERIGGFCGRHLTDRQPDVRRQVTDLSVALYRGMEDESRYWEVMGSPRENSRNLLIYYIHK</sequence>
<feature type="compositionally biased region" description="Basic and acidic residues" evidence="8">
    <location>
        <begin position="259"/>
        <end position="283"/>
    </location>
</feature>
<feature type="compositionally biased region" description="Basic and acidic residues" evidence="8">
    <location>
        <begin position="892"/>
        <end position="902"/>
    </location>
</feature>
<dbReference type="Gene3D" id="1.25.10.10">
    <property type="entry name" value="Leucine-rich Repeat Variant"/>
    <property type="match status" value="3"/>
</dbReference>
<keyword evidence="6" id="KW-0131">Cell cycle</keyword>
<feature type="compositionally biased region" description="Basic and acidic residues" evidence="8">
    <location>
        <begin position="794"/>
        <end position="812"/>
    </location>
</feature>
<comment type="subunit">
    <text evidence="3">Interacts with microtubules.</text>
</comment>
<feature type="compositionally biased region" description="Low complexity" evidence="8">
    <location>
        <begin position="838"/>
        <end position="848"/>
    </location>
</feature>
<feature type="compositionally biased region" description="Basic and acidic residues" evidence="8">
    <location>
        <begin position="720"/>
        <end position="751"/>
    </location>
</feature>
<dbReference type="GO" id="GO:0090307">
    <property type="term" value="P:mitotic spindle assembly"/>
    <property type="evidence" value="ECO:0007669"/>
    <property type="project" value="TreeGrafter"/>
</dbReference>
<protein>
    <submittedName>
        <fullName evidence="10">ARM repeat-containing protein</fullName>
    </submittedName>
</protein>
<evidence type="ECO:0000313" key="10">
    <source>
        <dbReference type="EMBL" id="EYE92428.1"/>
    </source>
</evidence>
<dbReference type="GO" id="GO:0005876">
    <property type="term" value="C:spindle microtubule"/>
    <property type="evidence" value="ECO:0007669"/>
    <property type="project" value="TreeGrafter"/>
</dbReference>
<dbReference type="Proteomes" id="UP000019804">
    <property type="component" value="Unassembled WGS sequence"/>
</dbReference>
<feature type="region of interest" description="Disordered" evidence="8">
    <location>
        <begin position="227"/>
        <end position="310"/>
    </location>
</feature>
<keyword evidence="5" id="KW-0493">Microtubule</keyword>
<feature type="region of interest" description="Disordered" evidence="8">
    <location>
        <begin position="544"/>
        <end position="999"/>
    </location>
</feature>
<feature type="domain" description="TOG" evidence="9">
    <location>
        <begin position="311"/>
        <end position="558"/>
    </location>
</feature>
<dbReference type="GO" id="GO:1990023">
    <property type="term" value="C:mitotic spindle midzone"/>
    <property type="evidence" value="ECO:0007669"/>
    <property type="project" value="TreeGrafter"/>
</dbReference>
<dbReference type="Pfam" id="PF12348">
    <property type="entry name" value="CLASP_N"/>
    <property type="match status" value="2"/>
</dbReference>
<feature type="compositionally biased region" description="Pro residues" evidence="8">
    <location>
        <begin position="778"/>
        <end position="787"/>
    </location>
</feature>
<dbReference type="InterPro" id="IPR016024">
    <property type="entry name" value="ARM-type_fold"/>
</dbReference>
<keyword evidence="4" id="KW-0132">Cell division</keyword>
<dbReference type="GO" id="GO:0051301">
    <property type="term" value="P:cell division"/>
    <property type="evidence" value="ECO:0007669"/>
    <property type="project" value="UniProtKB-KW"/>
</dbReference>
<dbReference type="GeneID" id="63694388"/>
<feature type="compositionally biased region" description="Polar residues" evidence="8">
    <location>
        <begin position="605"/>
        <end position="643"/>
    </location>
</feature>
<dbReference type="RefSeq" id="XP_040636116.1">
    <property type="nucleotide sequence ID" value="XM_040779264.1"/>
</dbReference>
<feature type="region of interest" description="Disordered" evidence="8">
    <location>
        <begin position="1020"/>
        <end position="1083"/>
    </location>
</feature>
<feature type="compositionally biased region" description="Basic and acidic residues" evidence="8">
    <location>
        <begin position="867"/>
        <end position="877"/>
    </location>
</feature>
<keyword evidence="11" id="KW-1185">Reference proteome</keyword>
<organism evidence="10 11">
    <name type="scientific">Aspergillus ruber (strain CBS 135680)</name>
    <dbReference type="NCBI Taxonomy" id="1388766"/>
    <lineage>
        <taxon>Eukaryota</taxon>
        <taxon>Fungi</taxon>
        <taxon>Dikarya</taxon>
        <taxon>Ascomycota</taxon>
        <taxon>Pezizomycotina</taxon>
        <taxon>Eurotiomycetes</taxon>
        <taxon>Eurotiomycetidae</taxon>
        <taxon>Eurotiales</taxon>
        <taxon>Aspergillaceae</taxon>
        <taxon>Aspergillus</taxon>
        <taxon>Aspergillus subgen. Aspergillus</taxon>
    </lineage>
</organism>
<comment type="subcellular location">
    <subcellularLocation>
        <location evidence="1">Cytoplasm</location>
        <location evidence="1">Cytoskeleton</location>
        <location evidence="1">Spindle</location>
    </subcellularLocation>
</comment>
<reference evidence="11" key="1">
    <citation type="journal article" date="2014" name="Nat. Commun.">
        <title>Genomic adaptations of the halophilic Dead Sea filamentous fungus Eurotium rubrum.</title>
        <authorList>
            <person name="Kis-Papo T."/>
            <person name="Weig A.R."/>
            <person name="Riley R."/>
            <person name="Persoh D."/>
            <person name="Salamov A."/>
            <person name="Sun H."/>
            <person name="Lipzen A."/>
            <person name="Wasser S.P."/>
            <person name="Rambold G."/>
            <person name="Grigoriev I.V."/>
            <person name="Nevo E."/>
        </authorList>
    </citation>
    <scope>NUCLEOTIDE SEQUENCE [LARGE SCALE GENOMIC DNA]</scope>
    <source>
        <strain evidence="11">CBS 135680</strain>
    </source>
</reference>
<keyword evidence="6" id="KW-0498">Mitosis</keyword>
<dbReference type="SUPFAM" id="SSF48371">
    <property type="entry name" value="ARM repeat"/>
    <property type="match status" value="1"/>
</dbReference>
<evidence type="ECO:0000313" key="11">
    <source>
        <dbReference type="Proteomes" id="UP000019804"/>
    </source>
</evidence>
<evidence type="ECO:0000256" key="4">
    <source>
        <dbReference type="ARBA" id="ARBA00022618"/>
    </source>
</evidence>
<gene>
    <name evidence="10" type="ORF">EURHEDRAFT_380228</name>
</gene>
<dbReference type="PANTHER" id="PTHR21567:SF9">
    <property type="entry name" value="CLIP-ASSOCIATING PROTEIN"/>
    <property type="match status" value="1"/>
</dbReference>
<dbReference type="PANTHER" id="PTHR21567">
    <property type="entry name" value="CLASP"/>
    <property type="match status" value="1"/>
</dbReference>
<comment type="function">
    <text evidence="7">Microtubule binding protein that promotes the stabilization of dynamic microtubules. Required for mitotic spindle formation.</text>
</comment>
<evidence type="ECO:0000256" key="7">
    <source>
        <dbReference type="ARBA" id="ARBA00024889"/>
    </source>
</evidence>
<comment type="similarity">
    <text evidence="2">Belongs to the CLASP family.</text>
</comment>
<dbReference type="OrthoDB" id="46159at2759"/>
<accession>A0A017S5W5</accession>
<dbReference type="InterPro" id="IPR034085">
    <property type="entry name" value="TOG"/>
</dbReference>
<feature type="compositionally biased region" description="Polar residues" evidence="8">
    <location>
        <begin position="754"/>
        <end position="767"/>
    </location>
</feature>
<evidence type="ECO:0000259" key="9">
    <source>
        <dbReference type="SMART" id="SM01349"/>
    </source>
</evidence>
<dbReference type="STRING" id="1388766.A0A017S5W5"/>
<feature type="compositionally biased region" description="Basic and acidic residues" evidence="8">
    <location>
        <begin position="1055"/>
        <end position="1066"/>
    </location>
</feature>
<dbReference type="GO" id="GO:0008017">
    <property type="term" value="F:microtubule binding"/>
    <property type="evidence" value="ECO:0007669"/>
    <property type="project" value="TreeGrafter"/>
</dbReference>